<comment type="function">
    <text evidence="1">Binds the second messenger bis-(3'-5') cyclic dimeric guanosine monophosphate (c-di-GMP). Can bind two c-di-GMP molecules per monomer. May play a role in bacterial second-messenger regulated processes. Binding to c-di-GMP induces a conformational change of the C- and N-termini resulting in the exposure of a highly negative surface on one side of the protein to a possible effector protein.</text>
</comment>
<gene>
    <name evidence="3" type="ORF">SBX37_09805</name>
    <name evidence="4" type="ORF">VIM7927_02674</name>
</gene>
<evidence type="ECO:0000313" key="4">
    <source>
        <dbReference type="EMBL" id="SMS01388.1"/>
    </source>
</evidence>
<reference evidence="4 5" key="1">
    <citation type="submission" date="2017-05" db="EMBL/GenBank/DDBJ databases">
        <authorList>
            <person name="Song R."/>
            <person name="Chenine A.L."/>
            <person name="Ruprecht R.M."/>
        </authorList>
    </citation>
    <scope>NUCLEOTIDE SEQUENCE [LARGE SCALE GENOMIC DNA]</scope>
    <source>
        <strain evidence="4 5">CECT 7927</strain>
    </source>
</reference>
<keyword evidence="1" id="KW-0547">Nucleotide-binding</keyword>
<proteinExistence type="predicted"/>
<accession>A0A1Y6IUT5</accession>
<sequence length="123" mass="13893">MAEKRRFSRIIYRAPALVTQDSIRLATTVQDLSLHGVLLSIDGEPRLDPEQPIYIEFPLPESDISIQMTANIVSLHDSILRASIAYIDVESISHLKRLVELNVGDDSLLHRELEHLSDLGNEH</sequence>
<dbReference type="RefSeq" id="WP_087481413.1">
    <property type="nucleotide sequence ID" value="NZ_AP024883.1"/>
</dbReference>
<protein>
    <recommendedName>
        <fullName evidence="1">Cyclic diguanosine monophosphate-binding protein</fullName>
        <shortName evidence="1">c-di-GMP-binding protein</shortName>
    </recommendedName>
    <alternativeName>
        <fullName evidence="1">Pilz domain-containing protein</fullName>
    </alternativeName>
</protein>
<evidence type="ECO:0000313" key="3">
    <source>
        <dbReference type="EMBL" id="MDW6003145.1"/>
    </source>
</evidence>
<dbReference type="InterPro" id="IPR009875">
    <property type="entry name" value="PilZ_domain"/>
</dbReference>
<dbReference type="AlphaFoldDB" id="A0A1Y6IUT5"/>
<dbReference type="InterPro" id="IPR027021">
    <property type="entry name" value="C-di-GMP_BP_PA4608"/>
</dbReference>
<organism evidence="4 5">
    <name type="scientific">Vibrio mangrovi</name>
    <dbReference type="NCBI Taxonomy" id="474394"/>
    <lineage>
        <taxon>Bacteria</taxon>
        <taxon>Pseudomonadati</taxon>
        <taxon>Pseudomonadota</taxon>
        <taxon>Gammaproteobacteria</taxon>
        <taxon>Vibrionales</taxon>
        <taxon>Vibrionaceae</taxon>
        <taxon>Vibrio</taxon>
    </lineage>
</organism>
<dbReference type="Proteomes" id="UP001283366">
    <property type="component" value="Unassembled WGS sequence"/>
</dbReference>
<evidence type="ECO:0000259" key="2">
    <source>
        <dbReference type="Pfam" id="PF07238"/>
    </source>
</evidence>
<dbReference type="PIRSF" id="PIRSF028141">
    <property type="entry name" value="C-di-GMP_BP_PA4608"/>
    <property type="match status" value="1"/>
</dbReference>
<feature type="domain" description="PilZ" evidence="2">
    <location>
        <begin position="3"/>
        <end position="100"/>
    </location>
</feature>
<dbReference type="GO" id="GO:0035438">
    <property type="term" value="F:cyclic-di-GMP binding"/>
    <property type="evidence" value="ECO:0007669"/>
    <property type="project" value="InterPro"/>
</dbReference>
<dbReference type="EMBL" id="JAWRCO010000001">
    <property type="protein sequence ID" value="MDW6003145.1"/>
    <property type="molecule type" value="Genomic_DNA"/>
</dbReference>
<evidence type="ECO:0000313" key="6">
    <source>
        <dbReference type="Proteomes" id="UP001283366"/>
    </source>
</evidence>
<evidence type="ECO:0000256" key="1">
    <source>
        <dbReference type="PIRNR" id="PIRNR028141"/>
    </source>
</evidence>
<evidence type="ECO:0000313" key="5">
    <source>
        <dbReference type="Proteomes" id="UP000196125"/>
    </source>
</evidence>
<name>A0A1Y6IUT5_9VIBR</name>
<dbReference type="Proteomes" id="UP000196125">
    <property type="component" value="Unassembled WGS sequence"/>
</dbReference>
<dbReference type="OrthoDB" id="5298508at2"/>
<dbReference type="EMBL" id="FXXI01000004">
    <property type="protein sequence ID" value="SMS01388.1"/>
    <property type="molecule type" value="Genomic_DNA"/>
</dbReference>
<dbReference type="Pfam" id="PF07238">
    <property type="entry name" value="PilZ"/>
    <property type="match status" value="1"/>
</dbReference>
<comment type="subunit">
    <text evidence="1">Monomer in both c-di-GMP-bound and free forms.</text>
</comment>
<keyword evidence="6" id="KW-1185">Reference proteome</keyword>
<keyword evidence="1" id="KW-0973">c-di-GMP</keyword>
<dbReference type="SUPFAM" id="SSF141371">
    <property type="entry name" value="PilZ domain-like"/>
    <property type="match status" value="1"/>
</dbReference>
<dbReference type="Gene3D" id="2.40.10.220">
    <property type="entry name" value="predicted glycosyltransferase like domains"/>
    <property type="match status" value="1"/>
</dbReference>
<reference evidence="3 6" key="2">
    <citation type="submission" date="2023-11" db="EMBL/GenBank/DDBJ databases">
        <title>Plant-associative lifestyle of Vibrio porteresiae and its evolutionary dynamics.</title>
        <authorList>
            <person name="Rameshkumar N."/>
            <person name="Kirti K."/>
        </authorList>
    </citation>
    <scope>NUCLEOTIDE SEQUENCE [LARGE SCALE GENOMIC DNA]</scope>
    <source>
        <strain evidence="3 6">MSSRF38</strain>
    </source>
</reference>